<reference evidence="2" key="1">
    <citation type="journal article" date="2014" name="Environ. Microbiol.">
        <title>Comparative genomics of the marine bacterial genus Glaciecola reveals the high degree of genomic diversity and genomic characteristic for cold adaptation.</title>
        <authorList>
            <person name="Qin Q.L."/>
            <person name="Xie B.B."/>
            <person name="Yu Y."/>
            <person name="Shu Y.L."/>
            <person name="Rong J.C."/>
            <person name="Zhang Y.J."/>
            <person name="Zhao D.L."/>
            <person name="Chen X.L."/>
            <person name="Zhang X.Y."/>
            <person name="Chen B."/>
            <person name="Zhou B.C."/>
            <person name="Zhang Y.Z."/>
        </authorList>
    </citation>
    <scope>NUCLEOTIDE SEQUENCE [LARGE SCALE GENOMIC DNA]</scope>
    <source>
        <strain evidence="2">ACAM 615</strain>
    </source>
</reference>
<dbReference type="RefSeq" id="WP_006008555.1">
    <property type="nucleotide sequence ID" value="NZ_AUAV01000022.1"/>
</dbReference>
<accession>K6ZV53</accession>
<dbReference type="AlphaFoldDB" id="K6ZV53"/>
<gene>
    <name evidence="1" type="ORF">GPAL_0340</name>
</gene>
<proteinExistence type="predicted"/>
<evidence type="ECO:0000313" key="2">
    <source>
        <dbReference type="Proteomes" id="UP000006251"/>
    </source>
</evidence>
<name>K6ZV53_9ALTE</name>
<dbReference type="STRING" id="1121922.GCA_000428905_03480"/>
<protein>
    <submittedName>
        <fullName evidence="1">Uncharacterized protein</fullName>
    </submittedName>
</protein>
<dbReference type="Proteomes" id="UP000006251">
    <property type="component" value="Unassembled WGS sequence"/>
</dbReference>
<keyword evidence="2" id="KW-1185">Reference proteome</keyword>
<dbReference type="OrthoDB" id="9917883at2"/>
<dbReference type="EMBL" id="BAEQ01000007">
    <property type="protein sequence ID" value="GAC27220.1"/>
    <property type="molecule type" value="Genomic_DNA"/>
</dbReference>
<sequence length="175" mass="19648">MQKRVFVPVFLFFLMGVSLPVLSEDKSLIKHCEPIHLKSSEGWWVSIYDDGSGSYGFGAGLARIKVVKNTFSYEKVYSVFAKAFYNTTENTQEPHMAVSCFTDTAGLPVELHLAQDQPLLGALFQLARENAHPPMNKFETRSHYHVKSFLRDSPWNVSPHILLNKANSANAKASN</sequence>
<organism evidence="1 2">
    <name type="scientific">Brumicola pallidula DSM 14239 = ACAM 615</name>
    <dbReference type="NCBI Taxonomy" id="1121922"/>
    <lineage>
        <taxon>Bacteria</taxon>
        <taxon>Pseudomonadati</taxon>
        <taxon>Pseudomonadota</taxon>
        <taxon>Gammaproteobacteria</taxon>
        <taxon>Alteromonadales</taxon>
        <taxon>Alteromonadaceae</taxon>
        <taxon>Brumicola</taxon>
    </lineage>
</organism>
<comment type="caution">
    <text evidence="1">The sequence shown here is derived from an EMBL/GenBank/DDBJ whole genome shotgun (WGS) entry which is preliminary data.</text>
</comment>
<evidence type="ECO:0000313" key="1">
    <source>
        <dbReference type="EMBL" id="GAC27220.1"/>
    </source>
</evidence>